<feature type="compositionally biased region" description="Polar residues" evidence="1">
    <location>
        <begin position="10"/>
        <end position="33"/>
    </location>
</feature>
<feature type="compositionally biased region" description="Basic and acidic residues" evidence="1">
    <location>
        <begin position="62"/>
        <end position="82"/>
    </location>
</feature>
<protein>
    <submittedName>
        <fullName evidence="2">Uncharacterized protein</fullName>
    </submittedName>
</protein>
<feature type="region of interest" description="Disordered" evidence="1">
    <location>
        <begin position="1"/>
        <end position="92"/>
    </location>
</feature>
<reference evidence="3" key="1">
    <citation type="journal article" date="2014" name="Proc. Natl. Acad. Sci. U.S.A.">
        <title>Extensive sampling of basidiomycete genomes demonstrates inadequacy of the white-rot/brown-rot paradigm for wood decay fungi.</title>
        <authorList>
            <person name="Riley R."/>
            <person name="Salamov A.A."/>
            <person name="Brown D.W."/>
            <person name="Nagy L.G."/>
            <person name="Floudas D."/>
            <person name="Held B.W."/>
            <person name="Levasseur A."/>
            <person name="Lombard V."/>
            <person name="Morin E."/>
            <person name="Otillar R."/>
            <person name="Lindquist E.A."/>
            <person name="Sun H."/>
            <person name="LaButti K.M."/>
            <person name="Schmutz J."/>
            <person name="Jabbour D."/>
            <person name="Luo H."/>
            <person name="Baker S.E."/>
            <person name="Pisabarro A.G."/>
            <person name="Walton J.D."/>
            <person name="Blanchette R.A."/>
            <person name="Henrissat B."/>
            <person name="Martin F."/>
            <person name="Cullen D."/>
            <person name="Hibbett D.S."/>
            <person name="Grigoriev I.V."/>
        </authorList>
    </citation>
    <scope>NUCLEOTIDE SEQUENCE [LARGE SCALE GENOMIC DNA]</scope>
    <source>
        <strain evidence="3">MUCL 33604</strain>
    </source>
</reference>
<organism evidence="2 3">
    <name type="scientific">Jaapia argillacea MUCL 33604</name>
    <dbReference type="NCBI Taxonomy" id="933084"/>
    <lineage>
        <taxon>Eukaryota</taxon>
        <taxon>Fungi</taxon>
        <taxon>Dikarya</taxon>
        <taxon>Basidiomycota</taxon>
        <taxon>Agaricomycotina</taxon>
        <taxon>Agaricomycetes</taxon>
        <taxon>Agaricomycetidae</taxon>
        <taxon>Jaapiales</taxon>
        <taxon>Jaapiaceae</taxon>
        <taxon>Jaapia</taxon>
    </lineage>
</organism>
<accession>A0A067QDN4</accession>
<dbReference type="AlphaFoldDB" id="A0A067QDN4"/>
<dbReference type="HOGENOM" id="CLU_1586715_0_0_1"/>
<keyword evidence="3" id="KW-1185">Reference proteome</keyword>
<evidence type="ECO:0000256" key="1">
    <source>
        <dbReference type="SAM" id="MobiDB-lite"/>
    </source>
</evidence>
<sequence length="168" mass="18566">MQTRIGRYTTPGSVANGSELSATVSHSSSTTPMSGIMKEDFSDEFQGEVDGADDARGAGWGRRGEDGKNKVEEEEDREKGTSDVEMGEPTSNEFNVTEEVRARASQWAAAFQTLIKGKTRSTKEVRLDQFSRYLGWWADGLNYAGLDISKQTSRRSRHCKRGRASECA</sequence>
<dbReference type="Proteomes" id="UP000027265">
    <property type="component" value="Unassembled WGS sequence"/>
</dbReference>
<feature type="compositionally biased region" description="Acidic residues" evidence="1">
    <location>
        <begin position="41"/>
        <end position="52"/>
    </location>
</feature>
<dbReference type="EMBL" id="KL197709">
    <property type="protein sequence ID" value="KDQ65049.1"/>
    <property type="molecule type" value="Genomic_DNA"/>
</dbReference>
<proteinExistence type="predicted"/>
<evidence type="ECO:0000313" key="2">
    <source>
        <dbReference type="EMBL" id="KDQ65049.1"/>
    </source>
</evidence>
<name>A0A067QDN4_9AGAM</name>
<dbReference type="InParanoid" id="A0A067QDN4"/>
<gene>
    <name evidence="2" type="ORF">JAAARDRAFT_246711</name>
</gene>
<evidence type="ECO:0000313" key="3">
    <source>
        <dbReference type="Proteomes" id="UP000027265"/>
    </source>
</evidence>